<feature type="domain" description="Thioredoxin" evidence="10">
    <location>
        <begin position="1"/>
        <end position="109"/>
    </location>
</feature>
<evidence type="ECO:0000256" key="7">
    <source>
        <dbReference type="PIRNR" id="PIRNR000077"/>
    </source>
</evidence>
<feature type="site" description="Deprotonates C-terminal active site Cys" evidence="8">
    <location>
        <position position="27"/>
    </location>
</feature>
<feature type="disulfide bond" description="Redox-active" evidence="9">
    <location>
        <begin position="33"/>
        <end position="36"/>
    </location>
</feature>
<dbReference type="PIRSF" id="PIRSF000077">
    <property type="entry name" value="Thioredoxin"/>
    <property type="match status" value="1"/>
</dbReference>
<feature type="site" description="Contributes to redox potential value" evidence="8">
    <location>
        <position position="35"/>
    </location>
</feature>
<organism evidence="11 12">
    <name type="scientific">SAR324 cluster bacterium</name>
    <dbReference type="NCBI Taxonomy" id="2024889"/>
    <lineage>
        <taxon>Bacteria</taxon>
        <taxon>Deltaproteobacteria</taxon>
        <taxon>SAR324 cluster</taxon>
    </lineage>
</organism>
<dbReference type="InterPro" id="IPR017937">
    <property type="entry name" value="Thioredoxin_CS"/>
</dbReference>
<evidence type="ECO:0000256" key="3">
    <source>
        <dbReference type="ARBA" id="ARBA00022982"/>
    </source>
</evidence>
<dbReference type="PANTHER" id="PTHR45663:SF11">
    <property type="entry name" value="GEO12009P1"/>
    <property type="match status" value="1"/>
</dbReference>
<gene>
    <name evidence="11" type="primary">trxA</name>
    <name evidence="11" type="ORF">GYA55_14620</name>
</gene>
<reference evidence="11 12" key="1">
    <citation type="journal article" date="2020" name="Biotechnol. Biofuels">
        <title>New insights from the biogas microbiome by comprehensive genome-resolved metagenomics of nearly 1600 species originating from multiple anaerobic digesters.</title>
        <authorList>
            <person name="Campanaro S."/>
            <person name="Treu L."/>
            <person name="Rodriguez-R L.M."/>
            <person name="Kovalovszki A."/>
            <person name="Ziels R.M."/>
            <person name="Maus I."/>
            <person name="Zhu X."/>
            <person name="Kougias P.G."/>
            <person name="Basile A."/>
            <person name="Luo G."/>
            <person name="Schluter A."/>
            <person name="Konstantinidis K.T."/>
            <person name="Angelidaki I."/>
        </authorList>
    </citation>
    <scope>NUCLEOTIDE SEQUENCE [LARGE SCALE GENOMIC DNA]</scope>
    <source>
        <strain evidence="11">AS27yjCOA_65</strain>
    </source>
</reference>
<keyword evidence="3" id="KW-0249">Electron transport</keyword>
<comment type="similarity">
    <text evidence="1 7">Belongs to the thioredoxin family.</text>
</comment>
<protein>
    <recommendedName>
        <fullName evidence="6 7">Thioredoxin</fullName>
    </recommendedName>
</protein>
<dbReference type="CDD" id="cd02947">
    <property type="entry name" value="TRX_family"/>
    <property type="match status" value="1"/>
</dbReference>
<evidence type="ECO:0000256" key="6">
    <source>
        <dbReference type="NCBIfam" id="TIGR01068"/>
    </source>
</evidence>
<dbReference type="PROSITE" id="PS00194">
    <property type="entry name" value="THIOREDOXIN_1"/>
    <property type="match status" value="1"/>
</dbReference>
<comment type="caution">
    <text evidence="11">The sequence shown here is derived from an EMBL/GenBank/DDBJ whole genome shotgun (WGS) entry which is preliminary data.</text>
</comment>
<dbReference type="PRINTS" id="PR00421">
    <property type="entry name" value="THIOREDOXIN"/>
</dbReference>
<dbReference type="InterPro" id="IPR036249">
    <property type="entry name" value="Thioredoxin-like_sf"/>
</dbReference>
<evidence type="ECO:0000313" key="12">
    <source>
        <dbReference type="Proteomes" id="UP000524246"/>
    </source>
</evidence>
<evidence type="ECO:0000259" key="10">
    <source>
        <dbReference type="PROSITE" id="PS51352"/>
    </source>
</evidence>
<evidence type="ECO:0000256" key="2">
    <source>
        <dbReference type="ARBA" id="ARBA00022448"/>
    </source>
</evidence>
<evidence type="ECO:0000313" key="11">
    <source>
        <dbReference type="EMBL" id="NMC64395.1"/>
    </source>
</evidence>
<dbReference type="AlphaFoldDB" id="A0A7X9IMS7"/>
<accession>A0A7X9IMS7</accession>
<evidence type="ECO:0000256" key="4">
    <source>
        <dbReference type="ARBA" id="ARBA00023157"/>
    </source>
</evidence>
<dbReference type="InterPro" id="IPR005746">
    <property type="entry name" value="Thioredoxin"/>
</dbReference>
<evidence type="ECO:0000256" key="5">
    <source>
        <dbReference type="ARBA" id="ARBA00023284"/>
    </source>
</evidence>
<dbReference type="GO" id="GO:0015035">
    <property type="term" value="F:protein-disulfide reductase activity"/>
    <property type="evidence" value="ECO:0007669"/>
    <property type="project" value="UniProtKB-UniRule"/>
</dbReference>
<evidence type="ECO:0000256" key="9">
    <source>
        <dbReference type="PIRSR" id="PIRSR000077-4"/>
    </source>
</evidence>
<dbReference type="PANTHER" id="PTHR45663">
    <property type="entry name" value="GEO12009P1"/>
    <property type="match status" value="1"/>
</dbReference>
<dbReference type="SUPFAM" id="SSF52833">
    <property type="entry name" value="Thioredoxin-like"/>
    <property type="match status" value="1"/>
</dbReference>
<dbReference type="Pfam" id="PF00085">
    <property type="entry name" value="Thioredoxin"/>
    <property type="match status" value="1"/>
</dbReference>
<dbReference type="Proteomes" id="UP000524246">
    <property type="component" value="Unassembled WGS sequence"/>
</dbReference>
<dbReference type="NCBIfam" id="TIGR01068">
    <property type="entry name" value="thioredoxin"/>
    <property type="match status" value="1"/>
</dbReference>
<dbReference type="GO" id="GO:0005829">
    <property type="term" value="C:cytosol"/>
    <property type="evidence" value="ECO:0007669"/>
    <property type="project" value="TreeGrafter"/>
</dbReference>
<dbReference type="GO" id="GO:0045454">
    <property type="term" value="P:cell redox homeostasis"/>
    <property type="evidence" value="ECO:0007669"/>
    <property type="project" value="TreeGrafter"/>
</dbReference>
<dbReference type="InterPro" id="IPR013766">
    <property type="entry name" value="Thioredoxin_domain"/>
</dbReference>
<keyword evidence="4 9" id="KW-1015">Disulfide bond</keyword>
<evidence type="ECO:0000256" key="1">
    <source>
        <dbReference type="ARBA" id="ARBA00008987"/>
    </source>
</evidence>
<dbReference type="Gene3D" id="3.40.30.10">
    <property type="entry name" value="Glutaredoxin"/>
    <property type="match status" value="1"/>
</dbReference>
<keyword evidence="5 9" id="KW-0676">Redox-active center</keyword>
<name>A0A7X9IMS7_9DELT</name>
<dbReference type="PROSITE" id="PS51352">
    <property type="entry name" value="THIOREDOXIN_2"/>
    <property type="match status" value="1"/>
</dbReference>
<feature type="active site" description="Nucleophile" evidence="8">
    <location>
        <position position="36"/>
    </location>
</feature>
<proteinExistence type="inferred from homology"/>
<feature type="site" description="Contributes to redox potential value" evidence="8">
    <location>
        <position position="34"/>
    </location>
</feature>
<dbReference type="FunFam" id="3.40.30.10:FF:000001">
    <property type="entry name" value="Thioredoxin"/>
    <property type="match status" value="1"/>
</dbReference>
<dbReference type="EMBL" id="JAAZON010000664">
    <property type="protein sequence ID" value="NMC64395.1"/>
    <property type="molecule type" value="Genomic_DNA"/>
</dbReference>
<evidence type="ECO:0000256" key="8">
    <source>
        <dbReference type="PIRSR" id="PIRSR000077-1"/>
    </source>
</evidence>
<sequence length="109" mass="11846">MSENISEISDSSFDTEVLKSTIPVLVDFWAPWCGPCKSIAPVLEDLASSYAGKLKIVKVNVDHNPKTPNAYNVGGIPNLIFFRDGKMVDRVVGAVPKDQLESAIKKVIA</sequence>
<feature type="active site" description="Nucleophile" evidence="8">
    <location>
        <position position="33"/>
    </location>
</feature>
<keyword evidence="2" id="KW-0813">Transport</keyword>